<keyword evidence="9 13" id="KW-0408">Iron</keyword>
<comment type="cofactor">
    <cofactor evidence="13">
        <name>iron-sulfur cluster</name>
        <dbReference type="ChEBI" id="CHEBI:30408"/>
    </cofactor>
</comment>
<comment type="cofactor">
    <cofactor evidence="13">
        <name>Mg(2+)</name>
        <dbReference type="ChEBI" id="CHEBI:18420"/>
    </cofactor>
    <cofactor evidence="13">
        <name>Mn(2+)</name>
        <dbReference type="ChEBI" id="CHEBI:29035"/>
    </cofactor>
    <text evidence="13">Mg(2+) or Mn(2+) required for ssDNA cleavage activity.</text>
</comment>
<dbReference type="NCBIfam" id="TIGR00372">
    <property type="entry name" value="cas4"/>
    <property type="match status" value="1"/>
</dbReference>
<dbReference type="PANTHER" id="PTHR36531:SF6">
    <property type="entry name" value="DNA REPLICATION ATP-DEPENDENT HELICASE_NUCLEASE DNA2"/>
    <property type="match status" value="1"/>
</dbReference>
<comment type="function">
    <text evidence="13">CRISPR (clustered regularly interspaced short palindromic repeat) is an adaptive immune system that provides protection against mobile genetic elements (viruses, transposable elements and conjugative plasmids). CRISPR clusters contain sequences complementary to antecedent mobile elements and target invading nucleic acids. CRISPR clusters are transcribed and processed into CRISPR RNA (crRNA).</text>
</comment>
<evidence type="ECO:0000256" key="8">
    <source>
        <dbReference type="ARBA" id="ARBA00022839"/>
    </source>
</evidence>
<evidence type="ECO:0000256" key="4">
    <source>
        <dbReference type="ARBA" id="ARBA00020049"/>
    </source>
</evidence>
<evidence type="ECO:0000256" key="9">
    <source>
        <dbReference type="ARBA" id="ARBA00023004"/>
    </source>
</evidence>
<evidence type="ECO:0000256" key="5">
    <source>
        <dbReference type="ARBA" id="ARBA00022722"/>
    </source>
</evidence>
<dbReference type="InterPro" id="IPR051827">
    <property type="entry name" value="Cas4_exonuclease"/>
</dbReference>
<evidence type="ECO:0000313" key="15">
    <source>
        <dbReference type="EMBL" id="OCL90806.1"/>
    </source>
</evidence>
<keyword evidence="7 13" id="KW-0378">Hydrolase</keyword>
<comment type="cofactor">
    <cofactor evidence="1">
        <name>[4Fe-4S] cluster</name>
        <dbReference type="ChEBI" id="CHEBI:49883"/>
    </cofactor>
</comment>
<dbReference type="Proteomes" id="UP000093159">
    <property type="component" value="Unassembled WGS sequence"/>
</dbReference>
<evidence type="ECO:0000256" key="10">
    <source>
        <dbReference type="ARBA" id="ARBA00023014"/>
    </source>
</evidence>
<evidence type="ECO:0000256" key="6">
    <source>
        <dbReference type="ARBA" id="ARBA00022723"/>
    </source>
</evidence>
<evidence type="ECO:0000256" key="7">
    <source>
        <dbReference type="ARBA" id="ARBA00022801"/>
    </source>
</evidence>
<evidence type="ECO:0000259" key="14">
    <source>
        <dbReference type="Pfam" id="PF01930"/>
    </source>
</evidence>
<gene>
    <name evidence="15" type="ORF">AAX28_01623</name>
</gene>
<evidence type="ECO:0000256" key="3">
    <source>
        <dbReference type="ARBA" id="ARBA00012768"/>
    </source>
</evidence>
<evidence type="ECO:0000256" key="2">
    <source>
        <dbReference type="ARBA" id="ARBA00009189"/>
    </source>
</evidence>
<keyword evidence="10 13" id="KW-0411">Iron-sulfur</keyword>
<comment type="caution">
    <text evidence="15">The sequence shown here is derived from an EMBL/GenBank/DDBJ whole genome shotgun (WGS) entry which is preliminary data.</text>
</comment>
<protein>
    <recommendedName>
        <fullName evidence="4 13">CRISPR-associated exonuclease Cas4</fullName>
        <ecNumber evidence="3 13">3.1.12.1</ecNumber>
    </recommendedName>
</protein>
<dbReference type="EMBL" id="LDIR01000003">
    <property type="protein sequence ID" value="OCL90806.1"/>
    <property type="molecule type" value="Genomic_DNA"/>
</dbReference>
<keyword evidence="16" id="KW-1185">Reference proteome</keyword>
<keyword evidence="12 13" id="KW-0464">Manganese</keyword>
<keyword evidence="11 13" id="KW-0051">Antiviral defense</keyword>
<evidence type="ECO:0000256" key="13">
    <source>
        <dbReference type="RuleBase" id="RU365022"/>
    </source>
</evidence>
<dbReference type="EC" id="3.1.12.1" evidence="3 13"/>
<evidence type="ECO:0000256" key="1">
    <source>
        <dbReference type="ARBA" id="ARBA00001966"/>
    </source>
</evidence>
<comment type="similarity">
    <text evidence="2 13">Belongs to the CRISPR-associated exonuclease Cas4 family.</text>
</comment>
<evidence type="ECO:0000256" key="11">
    <source>
        <dbReference type="ARBA" id="ARBA00023118"/>
    </source>
</evidence>
<name>A0ABX2YB65_9BACT</name>
<reference evidence="15 16" key="1">
    <citation type="submission" date="2015-05" db="EMBL/GenBank/DDBJ databases">
        <authorList>
            <person name="Rovetto F."/>
            <person name="Cocolin L."/>
            <person name="Illeghems K."/>
            <person name="Van Nieuwerburgh F."/>
            <person name="Houf K."/>
        </authorList>
    </citation>
    <scope>NUCLEOTIDE SEQUENCE [LARGE SCALE GENOMIC DNA]</scope>
    <source>
        <strain evidence="15 16">117434</strain>
    </source>
</reference>
<organism evidence="15 16">
    <name type="scientific">Arcobacter porcinus</name>
    <dbReference type="NCBI Taxonomy" id="1935204"/>
    <lineage>
        <taxon>Bacteria</taxon>
        <taxon>Pseudomonadati</taxon>
        <taxon>Campylobacterota</taxon>
        <taxon>Epsilonproteobacteria</taxon>
        <taxon>Campylobacterales</taxon>
        <taxon>Arcobacteraceae</taxon>
        <taxon>Arcobacter</taxon>
    </lineage>
</organism>
<accession>A0ABX2YB65</accession>
<dbReference type="PANTHER" id="PTHR36531">
    <property type="entry name" value="CRISPR-ASSOCIATED EXONUCLEASE CAS4"/>
    <property type="match status" value="1"/>
</dbReference>
<feature type="domain" description="DUF83" evidence="14">
    <location>
        <begin position="8"/>
        <end position="187"/>
    </location>
</feature>
<sequence length="191" mass="22352">MYKLPIHLIRQYLFCPRVVYFLEVLAIPKAVPIWVKEGSEHHKAQEKLFKKRTLSRFGLENAEFKQNISLNHKDFNFYGICDALIISSTNVYPVEIKLHGTKPTKAQKMKLIAYGILAQQIYNKKFKLGFITFEKNAKTIPIKVEENIKLELIDLVEKIIKMIKSENLPYSSAEDEKCTQCEFLNYCNDRF</sequence>
<dbReference type="InterPro" id="IPR022765">
    <property type="entry name" value="Dna2/Cas4_DUF83"/>
</dbReference>
<keyword evidence="6 13" id="KW-0479">Metal-binding</keyword>
<dbReference type="Pfam" id="PF01930">
    <property type="entry name" value="Cas_Cas4"/>
    <property type="match status" value="1"/>
</dbReference>
<keyword evidence="8 13" id="KW-0269">Exonuclease</keyword>
<dbReference type="Gene3D" id="3.90.320.10">
    <property type="match status" value="1"/>
</dbReference>
<dbReference type="InterPro" id="IPR011604">
    <property type="entry name" value="PDDEXK-like_dom_sf"/>
</dbReference>
<evidence type="ECO:0000256" key="12">
    <source>
        <dbReference type="ARBA" id="ARBA00023211"/>
    </source>
</evidence>
<dbReference type="RefSeq" id="WP_066179658.1">
    <property type="nucleotide sequence ID" value="NZ_LDIR01000003.1"/>
</dbReference>
<dbReference type="InterPro" id="IPR013343">
    <property type="entry name" value="CRISPR-assoc_prot_Cas4"/>
</dbReference>
<keyword evidence="5 13" id="KW-0540">Nuclease</keyword>
<evidence type="ECO:0000313" key="16">
    <source>
        <dbReference type="Proteomes" id="UP000093159"/>
    </source>
</evidence>
<proteinExistence type="inferred from homology"/>